<proteinExistence type="predicted"/>
<dbReference type="Proteomes" id="UP000523614">
    <property type="component" value="Unassembled WGS sequence"/>
</dbReference>
<dbReference type="SUPFAM" id="SSF53098">
    <property type="entry name" value="Ribonuclease H-like"/>
    <property type="match status" value="1"/>
</dbReference>
<protein>
    <recommendedName>
        <fullName evidence="3">DNA polymerase III subunit epsilon</fullName>
    </recommendedName>
</protein>
<feature type="non-terminal residue" evidence="1">
    <location>
        <position position="46"/>
    </location>
</feature>
<gene>
    <name evidence="1" type="ORF">GX570_05970</name>
</gene>
<reference evidence="1 2" key="1">
    <citation type="journal article" date="2020" name="Biotechnol. Biofuels">
        <title>New insights from the biogas microbiome by comprehensive genome-resolved metagenomics of nearly 1600 species originating from multiple anaerobic digesters.</title>
        <authorList>
            <person name="Campanaro S."/>
            <person name="Treu L."/>
            <person name="Rodriguez-R L.M."/>
            <person name="Kovalovszki A."/>
            <person name="Ziels R.M."/>
            <person name="Maus I."/>
            <person name="Zhu X."/>
            <person name="Kougias P.G."/>
            <person name="Basile A."/>
            <person name="Luo G."/>
            <person name="Schluter A."/>
            <person name="Konstantinidis K.T."/>
            <person name="Angelidaki I."/>
        </authorList>
    </citation>
    <scope>NUCLEOTIDE SEQUENCE [LARGE SCALE GENOMIC DNA]</scope>
    <source>
        <strain evidence="1">AS06rmzACSIP_235</strain>
    </source>
</reference>
<evidence type="ECO:0000313" key="1">
    <source>
        <dbReference type="EMBL" id="NLF90875.1"/>
    </source>
</evidence>
<dbReference type="EMBL" id="JAAYYP010000202">
    <property type="protein sequence ID" value="NLF90875.1"/>
    <property type="molecule type" value="Genomic_DNA"/>
</dbReference>
<evidence type="ECO:0008006" key="3">
    <source>
        <dbReference type="Google" id="ProtNLM"/>
    </source>
</evidence>
<evidence type="ECO:0000313" key="2">
    <source>
        <dbReference type="Proteomes" id="UP000523614"/>
    </source>
</evidence>
<name>A0A847HC53_9CORY</name>
<dbReference type="InterPro" id="IPR012337">
    <property type="entry name" value="RNaseH-like_sf"/>
</dbReference>
<comment type="caution">
    <text evidence="1">The sequence shown here is derived from an EMBL/GenBank/DDBJ whole genome shotgun (WGS) entry which is preliminary data.</text>
</comment>
<sequence>MTKSPTGFDATRMLSFDLETTSANPLEARIVTSALVRIDGRSVDAV</sequence>
<organism evidence="1 2">
    <name type="scientific">Corynebacterium marinum</name>
    <dbReference type="NCBI Taxonomy" id="349751"/>
    <lineage>
        <taxon>Bacteria</taxon>
        <taxon>Bacillati</taxon>
        <taxon>Actinomycetota</taxon>
        <taxon>Actinomycetes</taxon>
        <taxon>Mycobacteriales</taxon>
        <taxon>Corynebacteriaceae</taxon>
        <taxon>Corynebacterium</taxon>
    </lineage>
</organism>
<dbReference type="AlphaFoldDB" id="A0A847HC53"/>
<accession>A0A847HC53</accession>